<reference evidence="1 2" key="1">
    <citation type="submission" date="2012-08" db="EMBL/GenBank/DDBJ databases">
        <title>Whole genome shotgun sequence of Austwickia chelonae NBRC 105200.</title>
        <authorList>
            <person name="Yoshida I."/>
            <person name="Hosoyama A."/>
            <person name="Tsuchikane K."/>
            <person name="Katsumata H."/>
            <person name="Ando Y."/>
            <person name="Ohji S."/>
            <person name="Hamada M."/>
            <person name="Tamura T."/>
            <person name="Yamazoe A."/>
            <person name="Yamazaki S."/>
            <person name="Fujita N."/>
        </authorList>
    </citation>
    <scope>NUCLEOTIDE SEQUENCE [LARGE SCALE GENOMIC DNA]</scope>
    <source>
        <strain evidence="1 2">NBRC 105200</strain>
    </source>
</reference>
<proteinExistence type="predicted"/>
<evidence type="ECO:0008006" key="3">
    <source>
        <dbReference type="Google" id="ProtNLM"/>
    </source>
</evidence>
<name>K6W4M8_9MICO</name>
<accession>K6W4M8</accession>
<dbReference type="EMBL" id="BAGZ01000002">
    <property type="protein sequence ID" value="GAB76767.1"/>
    <property type="molecule type" value="Genomic_DNA"/>
</dbReference>
<dbReference type="Proteomes" id="UP000008495">
    <property type="component" value="Unassembled WGS sequence"/>
</dbReference>
<evidence type="ECO:0000313" key="1">
    <source>
        <dbReference type="EMBL" id="GAB76767.1"/>
    </source>
</evidence>
<dbReference type="STRING" id="100225.SAMN05421595_1900"/>
<dbReference type="GO" id="GO:0004658">
    <property type="term" value="F:propionyl-CoA carboxylase activity"/>
    <property type="evidence" value="ECO:0007669"/>
    <property type="project" value="InterPro"/>
</dbReference>
<protein>
    <recommendedName>
        <fullName evidence="3">Acyl-CoA carboxylase epsilon subunit</fullName>
    </recommendedName>
</protein>
<dbReference type="Pfam" id="PF13822">
    <property type="entry name" value="ACC_epsilon"/>
    <property type="match status" value="1"/>
</dbReference>
<dbReference type="InterPro" id="IPR032716">
    <property type="entry name" value="ACC_epsilon"/>
</dbReference>
<dbReference type="AlphaFoldDB" id="K6W4M8"/>
<evidence type="ECO:0000313" key="2">
    <source>
        <dbReference type="Proteomes" id="UP000008495"/>
    </source>
</evidence>
<dbReference type="GO" id="GO:0003989">
    <property type="term" value="F:acetyl-CoA carboxylase activity"/>
    <property type="evidence" value="ECO:0007669"/>
    <property type="project" value="InterPro"/>
</dbReference>
<dbReference type="RefSeq" id="WP_006501518.1">
    <property type="nucleotide sequence ID" value="NZ_BAGZ01000002.1"/>
</dbReference>
<organism evidence="1 2">
    <name type="scientific">Austwickia chelonae NBRC 105200</name>
    <dbReference type="NCBI Taxonomy" id="1184607"/>
    <lineage>
        <taxon>Bacteria</taxon>
        <taxon>Bacillati</taxon>
        <taxon>Actinomycetota</taxon>
        <taxon>Actinomycetes</taxon>
        <taxon>Micrococcales</taxon>
        <taxon>Dermatophilaceae</taxon>
        <taxon>Austwickia</taxon>
    </lineage>
</organism>
<keyword evidence="2" id="KW-1185">Reference proteome</keyword>
<sequence length="72" mass="7513">MGDDGTRTDEVSFLRVERGRPTEEELAAVAVVLAAVAGGAAQESPLARRGWSHRARTFNTGAVRGSGWGGTS</sequence>
<comment type="caution">
    <text evidence="1">The sequence shown here is derived from an EMBL/GenBank/DDBJ whole genome shotgun (WGS) entry which is preliminary data.</text>
</comment>
<gene>
    <name evidence="1" type="ORF">AUCHE_02_01290</name>
</gene>
<dbReference type="OrthoDB" id="4879880at2"/>